<accession>A0A1I5T7T2</accession>
<proteinExistence type="predicted"/>
<reference evidence="3" key="1">
    <citation type="submission" date="2016-10" db="EMBL/GenBank/DDBJ databases">
        <authorList>
            <person name="Varghese N."/>
            <person name="Submissions S."/>
        </authorList>
    </citation>
    <scope>NUCLEOTIDE SEQUENCE [LARGE SCALE GENOMIC DNA]</scope>
    <source>
        <strain evidence="3">CGMCC 4.5579</strain>
    </source>
</reference>
<sequence length="249" mass="26359">MRTRIPTQDGAIDGYLAQPEGSGPWPGVVVVHDALGLGQDIRNIADRFAGAGYLAIVPDLYSRGGRLRCVKAVFQQLMAGHGRAFDDLDAARQCLMGRTPPGSAPPSPGARSMLAGRADCTGKVGVVGFCMGGGFALAAASREFAASAPYYGQLPNDLSLLDGACPVVASFGRKDPTLRGAAAQLEDALRERDVPHDVKEYPDAGHSFANHLPFGPLNVLARVSGFGYHHESSEDAWRRVLAFFGEHLS</sequence>
<feature type="domain" description="Dienelactone hydrolase" evidence="1">
    <location>
        <begin position="12"/>
        <end position="247"/>
    </location>
</feature>
<keyword evidence="3" id="KW-1185">Reference proteome</keyword>
<dbReference type="InterPro" id="IPR029058">
    <property type="entry name" value="AB_hydrolase_fold"/>
</dbReference>
<evidence type="ECO:0000313" key="3">
    <source>
        <dbReference type="Proteomes" id="UP000198727"/>
    </source>
</evidence>
<dbReference type="Gene3D" id="3.40.50.1820">
    <property type="entry name" value="alpha/beta hydrolase"/>
    <property type="match status" value="1"/>
</dbReference>
<dbReference type="InterPro" id="IPR051049">
    <property type="entry name" value="Dienelactone_hydrolase-like"/>
</dbReference>
<dbReference type="PANTHER" id="PTHR46623">
    <property type="entry name" value="CARBOXYMETHYLENEBUTENOLIDASE-RELATED"/>
    <property type="match status" value="1"/>
</dbReference>
<dbReference type="Pfam" id="PF01738">
    <property type="entry name" value="DLH"/>
    <property type="match status" value="1"/>
</dbReference>
<dbReference type="OrthoDB" id="3208682at2"/>
<dbReference type="PANTHER" id="PTHR46623:SF6">
    <property type="entry name" value="ALPHA_BETA-HYDROLASES SUPERFAMILY PROTEIN"/>
    <property type="match status" value="1"/>
</dbReference>
<dbReference type="SUPFAM" id="SSF53474">
    <property type="entry name" value="alpha/beta-Hydrolases"/>
    <property type="match status" value="1"/>
</dbReference>
<gene>
    <name evidence="2" type="ORF">SAMN05421810_103426</name>
</gene>
<name>A0A1I5T7T2_9PSEU</name>
<dbReference type="Proteomes" id="UP000198727">
    <property type="component" value="Unassembled WGS sequence"/>
</dbReference>
<evidence type="ECO:0000259" key="1">
    <source>
        <dbReference type="Pfam" id="PF01738"/>
    </source>
</evidence>
<protein>
    <submittedName>
        <fullName evidence="2">Carboxymethylenebutenolidase</fullName>
    </submittedName>
</protein>
<evidence type="ECO:0000313" key="2">
    <source>
        <dbReference type="EMBL" id="SFP79090.1"/>
    </source>
</evidence>
<dbReference type="InterPro" id="IPR002925">
    <property type="entry name" value="Dienelactn_hydro"/>
</dbReference>
<dbReference type="AlphaFoldDB" id="A0A1I5T7T2"/>
<dbReference type="EMBL" id="FOWW01000003">
    <property type="protein sequence ID" value="SFP79090.1"/>
    <property type="molecule type" value="Genomic_DNA"/>
</dbReference>
<dbReference type="RefSeq" id="WP_092530054.1">
    <property type="nucleotide sequence ID" value="NZ_FOWW01000003.1"/>
</dbReference>
<dbReference type="STRING" id="587909.SAMN05421810_103426"/>
<dbReference type="GO" id="GO:0016787">
    <property type="term" value="F:hydrolase activity"/>
    <property type="evidence" value="ECO:0007669"/>
    <property type="project" value="InterPro"/>
</dbReference>
<organism evidence="2 3">
    <name type="scientific">Amycolatopsis arida</name>
    <dbReference type="NCBI Taxonomy" id="587909"/>
    <lineage>
        <taxon>Bacteria</taxon>
        <taxon>Bacillati</taxon>
        <taxon>Actinomycetota</taxon>
        <taxon>Actinomycetes</taxon>
        <taxon>Pseudonocardiales</taxon>
        <taxon>Pseudonocardiaceae</taxon>
        <taxon>Amycolatopsis</taxon>
    </lineage>
</organism>